<accession>A0A146K5Q5</accession>
<feature type="non-terminal residue" evidence="2">
    <location>
        <position position="1"/>
    </location>
</feature>
<sequence length="397" mass="47187">VHADWDSQPIHMQQFTQIAVANFDFLNNFIEQQKLQNEQLKAMSVDFTQIKIQHRDISSTCNKTMFQSEQTIQYLQVQLDQFMKKANDQFSYIENQFVTKFNLLDQKVQNVDQLIKEKLMSYDSEILTKTEELKLLLAKFKFQQNDITEMSAMFKDQIQVYNKRQLEFQGEFHQIKAELVEENAFIKANNRSVMDKLHALEQNHIVSLQNRVIHCEQLLQQQDTTNQLQNEQNSTNKLQFDDFQQQLTNLDRINVSNQLNIQKLFKQTEQLFNDNADLTQQIENISQKQINLRQHTDDQLMQFCIQQESDLSLQKEQISQFNELIQNLEADLTRKFNKVNEIVVQKNLQQEYQVYKKQKLQTEMEKLMEEGELKPQQSVLIRLQELENLVLMHLAGK</sequence>
<reference evidence="2" key="1">
    <citation type="submission" date="2015-07" db="EMBL/GenBank/DDBJ databases">
        <title>Adaptation to a free-living lifestyle via gene acquisitions in the diplomonad Trepomonas sp. PC1.</title>
        <authorList>
            <person name="Xu F."/>
            <person name="Jerlstrom-Hultqvist J."/>
            <person name="Kolisko M."/>
            <person name="Simpson A.G.B."/>
            <person name="Roger A.J."/>
            <person name="Svard S.G."/>
            <person name="Andersson J.O."/>
        </authorList>
    </citation>
    <scope>NUCLEOTIDE SEQUENCE</scope>
    <source>
        <strain evidence="2">PC1</strain>
    </source>
</reference>
<keyword evidence="1" id="KW-0175">Coiled coil</keyword>
<dbReference type="EMBL" id="GDID01005401">
    <property type="protein sequence ID" value="JAP91205.1"/>
    <property type="molecule type" value="Transcribed_RNA"/>
</dbReference>
<name>A0A146K5Q5_9EUKA</name>
<proteinExistence type="predicted"/>
<protein>
    <submittedName>
        <fullName evidence="2">Uncharacterized protein</fullName>
    </submittedName>
</protein>
<evidence type="ECO:0000313" key="2">
    <source>
        <dbReference type="EMBL" id="JAP91205.1"/>
    </source>
</evidence>
<dbReference type="AlphaFoldDB" id="A0A146K5Q5"/>
<gene>
    <name evidence="2" type="ORF">TPC1_17251</name>
</gene>
<feature type="coiled-coil region" evidence="1">
    <location>
        <begin position="261"/>
        <end position="365"/>
    </location>
</feature>
<organism evidence="2">
    <name type="scientific">Trepomonas sp. PC1</name>
    <dbReference type="NCBI Taxonomy" id="1076344"/>
    <lineage>
        <taxon>Eukaryota</taxon>
        <taxon>Metamonada</taxon>
        <taxon>Diplomonadida</taxon>
        <taxon>Hexamitidae</taxon>
        <taxon>Hexamitinae</taxon>
        <taxon>Trepomonas</taxon>
    </lineage>
</organism>
<evidence type="ECO:0000256" key="1">
    <source>
        <dbReference type="SAM" id="Coils"/>
    </source>
</evidence>